<feature type="compositionally biased region" description="Basic and acidic residues" evidence="1">
    <location>
        <begin position="1"/>
        <end position="14"/>
    </location>
</feature>
<keyword evidence="3" id="KW-1185">Reference proteome</keyword>
<evidence type="ECO:0000313" key="3">
    <source>
        <dbReference type="Proteomes" id="UP001210169"/>
    </source>
</evidence>
<dbReference type="GeneID" id="301337375"/>
<geneLocation type="plasmid" evidence="2 3">
    <name>phiDSM40276</name>
</geneLocation>
<dbReference type="EMBL" id="CP114204">
    <property type="protein sequence ID" value="WAU09958.1"/>
    <property type="molecule type" value="Genomic_DNA"/>
</dbReference>
<protein>
    <submittedName>
        <fullName evidence="2">Uncharacterized protein</fullName>
    </submittedName>
</protein>
<gene>
    <name evidence="2" type="ORF">STRNI_008243</name>
</gene>
<dbReference type="Proteomes" id="UP001210169">
    <property type="component" value="Plasmid phiDSM40276"/>
</dbReference>
<evidence type="ECO:0000313" key="2">
    <source>
        <dbReference type="EMBL" id="WAU09958.1"/>
    </source>
</evidence>
<evidence type="ECO:0000256" key="1">
    <source>
        <dbReference type="SAM" id="MobiDB-lite"/>
    </source>
</evidence>
<organism evidence="2 3">
    <name type="scientific">Streptomyces nigrescens</name>
    <dbReference type="NCBI Taxonomy" id="1920"/>
    <lineage>
        <taxon>Bacteria</taxon>
        <taxon>Bacillati</taxon>
        <taxon>Actinomycetota</taxon>
        <taxon>Actinomycetes</taxon>
        <taxon>Kitasatosporales</taxon>
        <taxon>Streptomycetaceae</taxon>
        <taxon>Streptomyces</taxon>
    </lineage>
</organism>
<sequence length="52" mass="5946">MTNHEAHTEPHEDTVPSEDTEPSVEQIDLIRRVLAPHIHRARAERTEHQSAA</sequence>
<proteinExistence type="predicted"/>
<keyword evidence="2" id="KW-0614">Plasmid</keyword>
<accession>A0ABY7JEZ2</accession>
<dbReference type="RefSeq" id="WP_277413417.1">
    <property type="nucleotide sequence ID" value="NZ_CP114204.1"/>
</dbReference>
<name>A0ABY7JEZ2_STRNI</name>
<reference evidence="2 3" key="1">
    <citation type="submission" date="2022-12" db="EMBL/GenBank/DDBJ databases">
        <authorList>
            <person name="Ruckert C."/>
            <person name="Busche T."/>
            <person name="Kalinowski J."/>
            <person name="Wittmann C."/>
        </authorList>
    </citation>
    <scope>NUCLEOTIDE SEQUENCE [LARGE SCALE GENOMIC DNA]</scope>
    <source>
        <strain evidence="2 3">DSM 40276</strain>
        <plasmid evidence="2 3">phiDSM40276</plasmid>
    </source>
</reference>
<feature type="region of interest" description="Disordered" evidence="1">
    <location>
        <begin position="1"/>
        <end position="25"/>
    </location>
</feature>